<dbReference type="EC" id="2.7.7.7" evidence="14"/>
<dbReference type="GO" id="GO:0008310">
    <property type="term" value="F:single-stranded DNA 3'-5' DNA exonuclease activity"/>
    <property type="evidence" value="ECO:0007669"/>
    <property type="project" value="UniProtKB-EC"/>
</dbReference>
<evidence type="ECO:0000256" key="3">
    <source>
        <dbReference type="ARBA" id="ARBA00022679"/>
    </source>
</evidence>
<keyword evidence="5 14" id="KW-0235">DNA replication</keyword>
<keyword evidence="6 14" id="KW-0540">Nuclease</keyword>
<evidence type="ECO:0000256" key="6">
    <source>
        <dbReference type="ARBA" id="ARBA00022722"/>
    </source>
</evidence>
<keyword evidence="7 14" id="KW-0378">Hydrolase</keyword>
<organism evidence="18">
    <name type="scientific">Archaeoglobus fulgidus</name>
    <dbReference type="NCBI Taxonomy" id="2234"/>
    <lineage>
        <taxon>Archaea</taxon>
        <taxon>Methanobacteriati</taxon>
        <taxon>Methanobacteriota</taxon>
        <taxon>Archaeoglobi</taxon>
        <taxon>Archaeoglobales</taxon>
        <taxon>Archaeoglobaceae</taxon>
        <taxon>Archaeoglobus</taxon>
    </lineage>
</organism>
<comment type="caution">
    <text evidence="18">The sequence shown here is derived from an EMBL/GenBank/DDBJ whole genome shotgun (WGS) entry which is preliminary data.</text>
</comment>
<evidence type="ECO:0000256" key="2">
    <source>
        <dbReference type="ARBA" id="ARBA00011315"/>
    </source>
</evidence>
<evidence type="ECO:0000256" key="9">
    <source>
        <dbReference type="ARBA" id="ARBA00022932"/>
    </source>
</evidence>
<comment type="catalytic activity">
    <reaction evidence="13 14">
        <text>DNA(n) + a 2'-deoxyribonucleoside 5'-triphosphate = DNA(n+1) + diphosphate</text>
        <dbReference type="Rhea" id="RHEA:22508"/>
        <dbReference type="Rhea" id="RHEA-COMP:17339"/>
        <dbReference type="Rhea" id="RHEA-COMP:17340"/>
        <dbReference type="ChEBI" id="CHEBI:33019"/>
        <dbReference type="ChEBI" id="CHEBI:61560"/>
        <dbReference type="ChEBI" id="CHEBI:173112"/>
        <dbReference type="EC" id="2.7.7.7"/>
    </reaction>
</comment>
<keyword evidence="4 14" id="KW-0548">Nucleotidyltransferase</keyword>
<dbReference type="InterPro" id="IPR016033">
    <property type="entry name" value="PolC_DP2_N"/>
</dbReference>
<keyword evidence="3 14" id="KW-0808">Transferase</keyword>
<evidence type="ECO:0000256" key="11">
    <source>
        <dbReference type="ARBA" id="ARBA00023268"/>
    </source>
</evidence>
<evidence type="ECO:0000256" key="10">
    <source>
        <dbReference type="ARBA" id="ARBA00023125"/>
    </source>
</evidence>
<comment type="subunit">
    <text evidence="2 14">Heterodimer of a large subunit and a small subunit.</text>
</comment>
<dbReference type="InterPro" id="IPR004475">
    <property type="entry name" value="PolC_DP2"/>
</dbReference>
<dbReference type="EC" id="3.1.11.1" evidence="14"/>
<evidence type="ECO:0000259" key="15">
    <source>
        <dbReference type="Pfam" id="PF03833"/>
    </source>
</evidence>
<gene>
    <name evidence="14 18" type="primary">polC</name>
    <name evidence="18" type="ORF">ENT52_01070</name>
</gene>
<evidence type="ECO:0000256" key="13">
    <source>
        <dbReference type="ARBA" id="ARBA00049244"/>
    </source>
</evidence>
<evidence type="ECO:0000256" key="7">
    <source>
        <dbReference type="ARBA" id="ARBA00022801"/>
    </source>
</evidence>
<name>A0A7J3M0F4_ARCFL</name>
<dbReference type="PANTHER" id="PTHR42210:SF1">
    <property type="entry name" value="DNA POLYMERASE II LARGE SUBUNIT"/>
    <property type="match status" value="1"/>
</dbReference>
<dbReference type="NCBIfam" id="NF003103">
    <property type="entry name" value="PRK04023.1"/>
    <property type="match status" value="1"/>
</dbReference>
<evidence type="ECO:0000256" key="1">
    <source>
        <dbReference type="ARBA" id="ARBA00011053"/>
    </source>
</evidence>
<evidence type="ECO:0000256" key="14">
    <source>
        <dbReference type="HAMAP-Rule" id="MF_00324"/>
    </source>
</evidence>
<evidence type="ECO:0000259" key="17">
    <source>
        <dbReference type="Pfam" id="PF24846"/>
    </source>
</evidence>
<keyword evidence="11 14" id="KW-0511">Multifunctional enzyme</keyword>
<protein>
    <recommendedName>
        <fullName evidence="14">DNA polymerase II large subunit</fullName>
        <shortName evidence="14">Pol II</shortName>
        <ecNumber evidence="14">2.7.7.7</ecNumber>
    </recommendedName>
    <alternativeName>
        <fullName evidence="14">Exodeoxyribonuclease large subunit</fullName>
        <ecNumber evidence="14">3.1.11.1</ecNumber>
    </alternativeName>
</protein>
<evidence type="ECO:0000313" key="18">
    <source>
        <dbReference type="EMBL" id="HGT82313.1"/>
    </source>
</evidence>
<keyword evidence="9 14" id="KW-0239">DNA-directed DNA polymerase</keyword>
<dbReference type="GO" id="GO:0006308">
    <property type="term" value="P:DNA catabolic process"/>
    <property type="evidence" value="ECO:0007669"/>
    <property type="project" value="UniProtKB-UniRule"/>
</dbReference>
<evidence type="ECO:0000256" key="5">
    <source>
        <dbReference type="ARBA" id="ARBA00022705"/>
    </source>
</evidence>
<evidence type="ECO:0000256" key="4">
    <source>
        <dbReference type="ARBA" id="ARBA00022695"/>
    </source>
</evidence>
<dbReference type="Pfam" id="PF24844">
    <property type="entry name" value="PolC_DP2_central"/>
    <property type="match status" value="1"/>
</dbReference>
<sequence length="1124" mass="127824">MDVTLDRFFPIFEVEEDRNVSKLKEIEEYHRMLLEGFEKAYKIAELARSKCLDPEPKVEILIAKDMAERVEKLIGINGIASRIRELEEKGVSRDKICFIISDEIIEGKFGKFEEIVAIDKAIRTAVAIMTEGAVAAPIEGIAKVALDKNNDGSNFLKVYYAGPIRSAGGTAQVISVLIADYVRRKLGIGKYIATEEEILRYCEEIQLYKKVANLQYLPSDEEIRLIVSNCPICIDGEATEDVEVTGYRNLPRVETNKVRGGMALIIAEGIALKAPKLKKMVEELKIDGWEWLEKLIKDSEEEVDVKPRSKYLSDIVAGRPVLSHPSRKGGFRLRYGRARNSGFATVGINPALMVLVDIAIGTQLKIERPGKAGSAVPVTTIEGPTVRLRNGDVVKINSVKEAMEVKNEVEKILDLGEILINYGDFLENNHPLIPSSYVYEWWVQESKIEIENPSEEEALRLCDELNVPLHPKWTYLWHDISVEEFCYLRDFISEKGKIEGQGRYLVVPIDAKAKEILEKLLVEHKVREGIVLEKWKVLVRCLGLDSKLRKIGEIHGNEVLEIIRRISGLDVREKAVSRIGARMGRPEKAKERKMSPPPHVLFPISLAGGKRRDIKSAVEQSNGIARGEVEVEIALRKCMQCGKEGFWLKCDCGALTQQIYYCPKCKTKQNSEICKCGSETKGYVKRFVDVRKLYENALKNLGERFELEILKGVIGLTSKNKIPERLEKGILRAKHDVYVFKDGTIRYDMTDLPLTHFKPKEIGVSVEKLRELGYTTDYLGNELKSEEQIVELKPQDIVIAKSCAEYLLRVAKFVDDLLVKFYKLEPYYNVGKIEDLIGHLVIALAPHTSAGVLGRIIGFVDILGCYAHPYFHAAKRRNCDGDEDCVMLLLDGLLNFSRHFLPEKRGGQMDAPLVLTTIVDPREVDKEVHNMDIVSRYPLEFYQATLRFANPKELEDTIEKVKDRLKLESRFFGLSFTHDTEIANGLKESAYKKLKTMSEKVEKQMEIARKISAVDENDVAERVITIHFLPDIIGNLRAFSRQEFRCVDCNEKYRRVPLSGKCRKCGGNLTLTVHSSSIVKYLDISKKLCEEYKVTEYTRQRLKLIEHEIKSLFFEKQVTLAELW</sequence>
<dbReference type="InterPro" id="IPR056171">
    <property type="entry name" value="PolC_DP2_central_dom"/>
</dbReference>
<accession>A0A7J3M0F4</accession>
<keyword evidence="10 14" id="KW-0238">DNA-binding</keyword>
<comment type="similarity">
    <text evidence="1 14">Belongs to the archaeal DNA polymerase II family.</text>
</comment>
<dbReference type="Pfam" id="PF03833">
    <property type="entry name" value="PolC_DP2_N"/>
    <property type="match status" value="1"/>
</dbReference>
<comment type="catalytic activity">
    <reaction evidence="14">
        <text>Exonucleolytic cleavage in the 3'- to 5'-direction to yield nucleoside 5'-phosphates.</text>
        <dbReference type="EC" id="3.1.11.1"/>
    </reaction>
</comment>
<evidence type="ECO:0000259" key="16">
    <source>
        <dbReference type="Pfam" id="PF24844"/>
    </source>
</evidence>
<dbReference type="GO" id="GO:0006261">
    <property type="term" value="P:DNA-templated DNA replication"/>
    <property type="evidence" value="ECO:0007669"/>
    <property type="project" value="UniProtKB-UniRule"/>
</dbReference>
<dbReference type="GO" id="GO:0003887">
    <property type="term" value="F:DNA-directed DNA polymerase activity"/>
    <property type="evidence" value="ECO:0007669"/>
    <property type="project" value="UniProtKB-UniRule"/>
</dbReference>
<dbReference type="EMBL" id="DSYZ01000023">
    <property type="protein sequence ID" value="HGT82313.1"/>
    <property type="molecule type" value="Genomic_DNA"/>
</dbReference>
<dbReference type="PANTHER" id="PTHR42210">
    <property type="entry name" value="DNA POLYMERASE II LARGE SUBUNIT"/>
    <property type="match status" value="1"/>
</dbReference>
<dbReference type="NCBIfam" id="TIGR00354">
    <property type="entry name" value="polC"/>
    <property type="match status" value="1"/>
</dbReference>
<dbReference type="GO" id="GO:0003677">
    <property type="term" value="F:DNA binding"/>
    <property type="evidence" value="ECO:0007669"/>
    <property type="project" value="UniProtKB-UniRule"/>
</dbReference>
<dbReference type="Pfam" id="PF24846">
    <property type="entry name" value="PolC_DP2_cat"/>
    <property type="match status" value="1"/>
</dbReference>
<feature type="domain" description="DNA polymerase II large subunit DP2 central" evidence="16">
    <location>
        <begin position="299"/>
        <end position="670"/>
    </location>
</feature>
<evidence type="ECO:0000256" key="12">
    <source>
        <dbReference type="ARBA" id="ARBA00025068"/>
    </source>
</evidence>
<dbReference type="AlphaFoldDB" id="A0A7J3M0F4"/>
<feature type="domain" description="DNA polymerase II large subunit DP2 N-terminal" evidence="15">
    <location>
        <begin position="28"/>
        <end position="297"/>
    </location>
</feature>
<dbReference type="PIRSF" id="PIRSF016275">
    <property type="entry name" value="PolC_DP2"/>
    <property type="match status" value="1"/>
</dbReference>
<evidence type="ECO:0000256" key="8">
    <source>
        <dbReference type="ARBA" id="ARBA00022839"/>
    </source>
</evidence>
<feature type="domain" description="DNA polymerase II large subunit DP2 catalytic" evidence="17">
    <location>
        <begin position="707"/>
        <end position="1000"/>
    </location>
</feature>
<reference evidence="18" key="1">
    <citation type="journal article" date="2020" name="mSystems">
        <title>Genome- and Community-Level Interaction Insights into Carbon Utilization and Element Cycling Functions of Hydrothermarchaeota in Hydrothermal Sediment.</title>
        <authorList>
            <person name="Zhou Z."/>
            <person name="Liu Y."/>
            <person name="Xu W."/>
            <person name="Pan J."/>
            <person name="Luo Z.H."/>
            <person name="Li M."/>
        </authorList>
    </citation>
    <scope>NUCLEOTIDE SEQUENCE [LARGE SCALE GENOMIC DNA]</scope>
    <source>
        <strain evidence="18">SpSt-587</strain>
    </source>
</reference>
<dbReference type="HAMAP" id="MF_00324">
    <property type="entry name" value="DNApol_II_L_arch"/>
    <property type="match status" value="1"/>
</dbReference>
<keyword evidence="8 14" id="KW-0269">Exonuclease</keyword>
<dbReference type="InterPro" id="IPR056172">
    <property type="entry name" value="PolC_DP2_cat_dom"/>
</dbReference>
<proteinExistence type="inferred from homology"/>
<comment type="function">
    <text evidence="12 14">Possesses two activities: a DNA synthesis (polymerase) and an exonucleolytic activity that degrades single-stranded DNA in the 3'- to 5'-direction. Has a template-primer preference which is characteristic of a replicative DNA polymerase.</text>
</comment>